<dbReference type="Pfam" id="PF00072">
    <property type="entry name" value="Response_reg"/>
    <property type="match status" value="1"/>
</dbReference>
<feature type="region of interest" description="Disordered" evidence="3">
    <location>
        <begin position="1296"/>
        <end position="1330"/>
    </location>
</feature>
<dbReference type="SUPFAM" id="SSF55785">
    <property type="entry name" value="PYP-like sensor domain (PAS domain)"/>
    <property type="match status" value="1"/>
</dbReference>
<dbReference type="InterPro" id="IPR035965">
    <property type="entry name" value="PAS-like_dom_sf"/>
</dbReference>
<reference evidence="7" key="1">
    <citation type="journal article" date="2020" name="Stud. Mycol.">
        <title>101 Dothideomycetes genomes: a test case for predicting lifestyles and emergence of pathogens.</title>
        <authorList>
            <person name="Haridas S."/>
            <person name="Albert R."/>
            <person name="Binder M."/>
            <person name="Bloem J."/>
            <person name="Labutti K."/>
            <person name="Salamov A."/>
            <person name="Andreopoulos B."/>
            <person name="Baker S."/>
            <person name="Barry K."/>
            <person name="Bills G."/>
            <person name="Bluhm B."/>
            <person name="Cannon C."/>
            <person name="Castanera R."/>
            <person name="Culley D."/>
            <person name="Daum C."/>
            <person name="Ezra D."/>
            <person name="Gonzalez J."/>
            <person name="Henrissat B."/>
            <person name="Kuo A."/>
            <person name="Liang C."/>
            <person name="Lipzen A."/>
            <person name="Lutzoni F."/>
            <person name="Magnuson J."/>
            <person name="Mondo S."/>
            <person name="Nolan M."/>
            <person name="Ohm R."/>
            <person name="Pangilinan J."/>
            <person name="Park H.-J."/>
            <person name="Ramirez L."/>
            <person name="Alfaro M."/>
            <person name="Sun H."/>
            <person name="Tritt A."/>
            <person name="Yoshinaga Y."/>
            <person name="Zwiers L.-H."/>
            <person name="Turgeon B."/>
            <person name="Goodwin S."/>
            <person name="Spatafora J."/>
            <person name="Crous P."/>
            <person name="Grigoriev I."/>
        </authorList>
    </citation>
    <scope>NUCLEOTIDE SEQUENCE</scope>
    <source>
        <strain evidence="7">CBS 122681</strain>
    </source>
</reference>
<dbReference type="PROSITE" id="PS50112">
    <property type="entry name" value="PAS"/>
    <property type="match status" value="1"/>
</dbReference>
<feature type="domain" description="PAS" evidence="6">
    <location>
        <begin position="874"/>
        <end position="944"/>
    </location>
</feature>
<dbReference type="InterPro" id="IPR001789">
    <property type="entry name" value="Sig_transdc_resp-reg_receiver"/>
</dbReference>
<dbReference type="CDD" id="cd00130">
    <property type="entry name" value="PAS"/>
    <property type="match status" value="1"/>
</dbReference>
<evidence type="ECO:0000259" key="5">
    <source>
        <dbReference type="PROSITE" id="PS50110"/>
    </source>
</evidence>
<feature type="compositionally biased region" description="Polar residues" evidence="3">
    <location>
        <begin position="8"/>
        <end position="19"/>
    </location>
</feature>
<feature type="compositionally biased region" description="Low complexity" evidence="3">
    <location>
        <begin position="224"/>
        <end position="244"/>
    </location>
</feature>
<dbReference type="PROSITE" id="PS50110">
    <property type="entry name" value="RESPONSE_REGULATORY"/>
    <property type="match status" value="1"/>
</dbReference>
<dbReference type="InterPro" id="IPR004358">
    <property type="entry name" value="Sig_transdc_His_kin-like_C"/>
</dbReference>
<dbReference type="InterPro" id="IPR003594">
    <property type="entry name" value="HATPase_dom"/>
</dbReference>
<evidence type="ECO:0000313" key="7">
    <source>
        <dbReference type="EMBL" id="KAF2649366.1"/>
    </source>
</evidence>
<dbReference type="PANTHER" id="PTHR43719:SF30">
    <property type="entry name" value="TWO-COMPONENT SYSTEM RESPONSE REGULATOR"/>
    <property type="match status" value="1"/>
</dbReference>
<dbReference type="InterPro" id="IPR036097">
    <property type="entry name" value="HisK_dim/P_sf"/>
</dbReference>
<dbReference type="PANTHER" id="PTHR43719">
    <property type="entry name" value="TWO-COMPONENT HISTIDINE KINASE"/>
    <property type="match status" value="1"/>
</dbReference>
<sequence>MSPPSSNPPTSIFTGSSAAPAQPTPLDTRRLSTPEYLESLQQPPEAPKPRTPVEKPPSASHPAQLPRTWIPPLPAEQHRSHRRAASAAVTGGGGVWRGVAVKTPPAVAGKKRSARPFEADAHDDTPPQAESEPLHKRRRLPTRSRHTLDHFSFPKAATLRSTGQPPSPLFFSNSRRSRPHLPARFSSSEAAAKMLSKTRGEESAIKTVTLARGTFSGPSPPPGAASVPSARSSDRSSLPRMSSPDARDKNDPLRLLGSVGIVELLEHDTRPTFIVDIGEGYTPGSSGPQILFANHALRSNSAAWEVVSGQPSGPFSEGAFAHASSHFRAWLLSTVPQGDSLDSNPSPIEHGGIVWACYTIRKRLRVVSGSTSSPTPSSIPSTSASNDLSIPLTSAALSGSNGQEKSSSSAYASENQDYFGDSIPIVIEGAPSKESTPARPPPPESETGPFGSTESASRPSQLDLSVLEGHPSFTNEAPSPPHQNDVGFFDWTRLPFSPSLPRHIQFARGVDWANTALGPIEFWSNDLRAMCNLIMASPHPAAMYWGDDLVAIYNEAYIGLAGQKHPQLMGQAYKDAWAEIWDDVKEVFANARSTGQATMKDDDCLFMKRSGFLEETYFSWSIIPMVGEDGSVMGLYNPAFEKTRRKIAERRMLTLREVGERTATARDVKAFWGQVLAALTENEFDTPFVMLYSVADDNDSDASSLHSSSLLGNKTCYLEGSLGVPANHLAAPDHFDLKEGNEGFGPVFREVMIGDKPVVLSIGSGDLPLEMMEGMQWRGFGDACRDVVVCPIHPTTGEAILGFLVVGVNPRRPYDDDYNLFIQLLSRQLATSLASVVLFEEEIRRGQKAAKLAAEDRFNLSEQLAARTQEARDSETRFTRMAEYSPAGLFIANHEGRITYCNDTWYEISRVPKEPQKTDRWIEYVKEEDQAMIKEQWSSLVDSASAINIEFRFKTPWQDRNRNKGDTWVLFCAFPERYEDGMLKSIFGSITNISPQKWAEGFQKRKMEEAVELKRQQENFIDITSHEMRNPLSAILQCADEISTTLGEYKVSGNTVPPTVVVDSIDAAQTIALCAQHQKRIVDDVLTLSKLDSAMLMVTPVDVQPLHVVQRALKMFEGEVQTAGIEMDFVVSDSFRKLNVEWVKFDPSRVLQVLINLTTNAIKFTTTETENRTIQVILSASRDRPSTSKKPTVSFFPYRSKRVDQTIGPEWGDGEQLYLEFAVRDTGRGLTDEEKKLLFQRFSQASPRTHVTYGGSGLGLFISRELTELQGGEIGVSSEAGKGSTFAFYVKCRRSSEPKDTTEGSSLALTRQPSNAKERPKPEPTKIKDFASTSSQPMVGLKTAPDAKIKVLIVEDNLVNQRVLQRQLENKGITTYVANHGGEALDLLKESRYWKANKPDATDLGVVLMDKEMPVMDGLACTSQIREWEQSGLLRGHVPIIAVTANARSEQIATLLEAGMDDVVSKPFRIVELIPKIEELTTKHLSPEARSDPFGLVVPSRN</sequence>
<keyword evidence="1 2" id="KW-0597">Phosphoprotein</keyword>
<dbReference type="Pfam" id="PF26131">
    <property type="entry name" value="PAS-like"/>
    <property type="match status" value="1"/>
</dbReference>
<evidence type="ECO:0000259" key="6">
    <source>
        <dbReference type="PROSITE" id="PS50112"/>
    </source>
</evidence>
<dbReference type="GO" id="GO:0000155">
    <property type="term" value="F:phosphorelay sensor kinase activity"/>
    <property type="evidence" value="ECO:0007669"/>
    <property type="project" value="InterPro"/>
</dbReference>
<evidence type="ECO:0000259" key="4">
    <source>
        <dbReference type="PROSITE" id="PS50109"/>
    </source>
</evidence>
<dbReference type="Gene3D" id="1.10.287.130">
    <property type="match status" value="1"/>
</dbReference>
<dbReference type="SMART" id="SM00387">
    <property type="entry name" value="HATPase_c"/>
    <property type="match status" value="1"/>
</dbReference>
<dbReference type="InterPro" id="IPR005467">
    <property type="entry name" value="His_kinase_dom"/>
</dbReference>
<dbReference type="SMART" id="SM00388">
    <property type="entry name" value="HisKA"/>
    <property type="match status" value="1"/>
</dbReference>
<dbReference type="Pfam" id="PF00512">
    <property type="entry name" value="HisKA"/>
    <property type="match status" value="1"/>
</dbReference>
<dbReference type="CDD" id="cd17546">
    <property type="entry name" value="REC_hyHK_CKI1_RcsC-like"/>
    <property type="match status" value="1"/>
</dbReference>
<proteinExistence type="predicted"/>
<dbReference type="Gene3D" id="3.40.50.2300">
    <property type="match status" value="1"/>
</dbReference>
<dbReference type="OrthoDB" id="60033at2759"/>
<name>A0A6A6SND7_9PLEO</name>
<dbReference type="InterPro" id="IPR003661">
    <property type="entry name" value="HisK_dim/P_dom"/>
</dbReference>
<dbReference type="SMART" id="SM00091">
    <property type="entry name" value="PAS"/>
    <property type="match status" value="2"/>
</dbReference>
<dbReference type="Gene3D" id="3.30.565.10">
    <property type="entry name" value="Histidine kinase-like ATPase, C-terminal domain"/>
    <property type="match status" value="1"/>
</dbReference>
<feature type="modified residue" description="4-aspartylphosphate" evidence="2">
    <location>
        <position position="1410"/>
    </location>
</feature>
<dbReference type="PROSITE" id="PS50109">
    <property type="entry name" value="HIS_KIN"/>
    <property type="match status" value="1"/>
</dbReference>
<feature type="region of interest" description="Disordered" evidence="3">
    <location>
        <begin position="431"/>
        <end position="461"/>
    </location>
</feature>
<feature type="domain" description="Histidine kinase" evidence="4">
    <location>
        <begin position="1023"/>
        <end position="1294"/>
    </location>
</feature>
<evidence type="ECO:0008006" key="9">
    <source>
        <dbReference type="Google" id="ProtNLM"/>
    </source>
</evidence>
<feature type="compositionally biased region" description="Polar residues" evidence="3">
    <location>
        <begin position="1303"/>
        <end position="1315"/>
    </location>
</feature>
<evidence type="ECO:0000256" key="3">
    <source>
        <dbReference type="SAM" id="MobiDB-lite"/>
    </source>
</evidence>
<dbReference type="InterPro" id="IPR000014">
    <property type="entry name" value="PAS"/>
</dbReference>
<feature type="compositionally biased region" description="Basic residues" evidence="3">
    <location>
        <begin position="135"/>
        <end position="145"/>
    </location>
</feature>
<dbReference type="Proteomes" id="UP000799324">
    <property type="component" value="Unassembled WGS sequence"/>
</dbReference>
<feature type="domain" description="Response regulatory" evidence="5">
    <location>
        <begin position="1350"/>
        <end position="1481"/>
    </location>
</feature>
<accession>A0A6A6SND7</accession>
<evidence type="ECO:0000313" key="8">
    <source>
        <dbReference type="Proteomes" id="UP000799324"/>
    </source>
</evidence>
<dbReference type="Pfam" id="PF02518">
    <property type="entry name" value="HATPase_c"/>
    <property type="match status" value="1"/>
</dbReference>
<feature type="compositionally biased region" description="Basic and acidic residues" evidence="3">
    <location>
        <begin position="115"/>
        <end position="125"/>
    </location>
</feature>
<dbReference type="PRINTS" id="PR00344">
    <property type="entry name" value="BCTRLSENSOR"/>
</dbReference>
<dbReference type="SUPFAM" id="SSF52172">
    <property type="entry name" value="CheY-like"/>
    <property type="match status" value="1"/>
</dbReference>
<dbReference type="InterPro" id="IPR036890">
    <property type="entry name" value="HATPase_C_sf"/>
</dbReference>
<feature type="compositionally biased region" description="Basic and acidic residues" evidence="3">
    <location>
        <begin position="1316"/>
        <end position="1329"/>
    </location>
</feature>
<gene>
    <name evidence="7" type="ORF">K491DRAFT_783387</name>
</gene>
<protein>
    <recommendedName>
        <fullName evidence="9">Histidine kinase HHK13p</fullName>
    </recommendedName>
</protein>
<dbReference type="SUPFAM" id="SSF55874">
    <property type="entry name" value="ATPase domain of HSP90 chaperone/DNA topoisomerase II/histidine kinase"/>
    <property type="match status" value="1"/>
</dbReference>
<keyword evidence="8" id="KW-1185">Reference proteome</keyword>
<dbReference type="Pfam" id="PF13188">
    <property type="entry name" value="PAS_8"/>
    <property type="match status" value="1"/>
</dbReference>
<feature type="compositionally biased region" description="Polar residues" evidence="3">
    <location>
        <begin position="159"/>
        <end position="174"/>
    </location>
</feature>
<dbReference type="Gene3D" id="3.30.450.20">
    <property type="entry name" value="PAS domain"/>
    <property type="match status" value="2"/>
</dbReference>
<dbReference type="EMBL" id="MU004495">
    <property type="protein sequence ID" value="KAF2649366.1"/>
    <property type="molecule type" value="Genomic_DNA"/>
</dbReference>
<dbReference type="SMART" id="SM00448">
    <property type="entry name" value="REC"/>
    <property type="match status" value="1"/>
</dbReference>
<evidence type="ECO:0000256" key="1">
    <source>
        <dbReference type="ARBA" id="ARBA00022553"/>
    </source>
</evidence>
<feature type="region of interest" description="Disordered" evidence="3">
    <location>
        <begin position="1"/>
        <end position="252"/>
    </location>
</feature>
<feature type="compositionally biased region" description="Polar residues" evidence="3">
    <location>
        <begin position="450"/>
        <end position="461"/>
    </location>
</feature>
<dbReference type="CDD" id="cd00082">
    <property type="entry name" value="HisKA"/>
    <property type="match status" value="1"/>
</dbReference>
<organism evidence="7 8">
    <name type="scientific">Lophiostoma macrostomum CBS 122681</name>
    <dbReference type="NCBI Taxonomy" id="1314788"/>
    <lineage>
        <taxon>Eukaryota</taxon>
        <taxon>Fungi</taxon>
        <taxon>Dikarya</taxon>
        <taxon>Ascomycota</taxon>
        <taxon>Pezizomycotina</taxon>
        <taxon>Dothideomycetes</taxon>
        <taxon>Pleosporomycetidae</taxon>
        <taxon>Pleosporales</taxon>
        <taxon>Lophiostomataceae</taxon>
        <taxon>Lophiostoma</taxon>
    </lineage>
</organism>
<dbReference type="InterPro" id="IPR058846">
    <property type="entry name" value="PAS-like"/>
</dbReference>
<dbReference type="SUPFAM" id="SSF47384">
    <property type="entry name" value="Homodimeric domain of signal transducing histidine kinase"/>
    <property type="match status" value="1"/>
</dbReference>
<evidence type="ECO:0000256" key="2">
    <source>
        <dbReference type="PROSITE-ProRule" id="PRU00169"/>
    </source>
</evidence>
<dbReference type="InterPro" id="IPR050956">
    <property type="entry name" value="2C_system_His_kinase"/>
</dbReference>
<dbReference type="InterPro" id="IPR011006">
    <property type="entry name" value="CheY-like_superfamily"/>
</dbReference>